<dbReference type="KEGG" id="cmet:K6K41_25500"/>
<evidence type="ECO:0008006" key="3">
    <source>
        <dbReference type="Google" id="ProtNLM"/>
    </source>
</evidence>
<organism evidence="1 2">
    <name type="scientific">Chenggangzhangella methanolivorans</name>
    <dbReference type="NCBI Taxonomy" id="1437009"/>
    <lineage>
        <taxon>Bacteria</taxon>
        <taxon>Pseudomonadati</taxon>
        <taxon>Pseudomonadota</taxon>
        <taxon>Alphaproteobacteria</taxon>
        <taxon>Hyphomicrobiales</taxon>
        <taxon>Methylopilaceae</taxon>
        <taxon>Chenggangzhangella</taxon>
    </lineage>
</organism>
<protein>
    <recommendedName>
        <fullName evidence="3">Formylmethanofuran dehydrogenase</fullName>
    </recommendedName>
</protein>
<dbReference type="RefSeq" id="WP_261403071.1">
    <property type="nucleotide sequence ID" value="NZ_CP081869.1"/>
</dbReference>
<dbReference type="Proteomes" id="UP000825701">
    <property type="component" value="Chromosome"/>
</dbReference>
<name>A0A9E6R8D5_9HYPH</name>
<keyword evidence="2" id="KW-1185">Reference proteome</keyword>
<proteinExistence type="predicted"/>
<evidence type="ECO:0000313" key="2">
    <source>
        <dbReference type="Proteomes" id="UP000825701"/>
    </source>
</evidence>
<evidence type="ECO:0000313" key="1">
    <source>
        <dbReference type="EMBL" id="QZN99938.1"/>
    </source>
</evidence>
<accession>A0A9E6R8D5</accession>
<reference evidence="1" key="1">
    <citation type="submission" date="2021-08" db="EMBL/GenBank/DDBJ databases">
        <authorList>
            <person name="Zhang H."/>
            <person name="Xu M."/>
            <person name="Yu Z."/>
            <person name="Yang L."/>
            <person name="Cai Y."/>
        </authorList>
    </citation>
    <scope>NUCLEOTIDE SEQUENCE</scope>
    <source>
        <strain evidence="1">CHL1</strain>
    </source>
</reference>
<gene>
    <name evidence="1" type="ORF">K6K41_25500</name>
</gene>
<sequence length="414" mass="42919">MTDQASGGVTHEDVVCPFCGLGCDDATLKVSGEAVEAGEGVCGRAAALFRRGPEPAPSARVNGRDVPLDVAVSAAAELLAGARSPAYAGLGADVDGVRAILKLAAKTGGSVDHYASPGLYKNLASSQRKGWIATTFAEVRNRCDLFVVVGPDPSKAFHQLYSRVTPKTGRFLTGPRKVVFVGGEPTAEAKAQLDGSTVETIPVPDSGLVDAMSRLQALVAGQAPVAGAPDLAPLAEALKSAKYAVLAWSASSLGDDGDLVVERAVSVVDALNVSTRAACLPLSGKDNLTGAYHVSLWTTGFPLRLGFRDGVSEHDQSAYSTEAALEDADILVWTSAFRPEKPPSSDAQIIAIAHPGTEFEREPDVFIPVGQPGLDHAGLVFRADSVVGLPLKKYRDAGLKSVAEVVTGIAEAQP</sequence>
<dbReference type="AlphaFoldDB" id="A0A9E6R8D5"/>
<dbReference type="EMBL" id="CP081869">
    <property type="protein sequence ID" value="QZN99938.1"/>
    <property type="molecule type" value="Genomic_DNA"/>
</dbReference>
<dbReference type="SUPFAM" id="SSF53706">
    <property type="entry name" value="Formate dehydrogenase/DMSO reductase, domains 1-3"/>
    <property type="match status" value="1"/>
</dbReference>